<evidence type="ECO:0000313" key="1">
    <source>
        <dbReference type="EMBL" id="MQY23060.1"/>
    </source>
</evidence>
<proteinExistence type="predicted"/>
<comment type="caution">
    <text evidence="1">The sequence shown here is derived from an EMBL/GenBank/DDBJ whole genome shotgun (WGS) entry which is preliminary data.</text>
</comment>
<dbReference type="EMBL" id="WEGK01000017">
    <property type="protein sequence ID" value="MQY23060.1"/>
    <property type="molecule type" value="Genomic_DNA"/>
</dbReference>
<protein>
    <submittedName>
        <fullName evidence="1">Uncharacterized protein</fullName>
    </submittedName>
</protein>
<reference evidence="1 2" key="1">
    <citation type="submission" date="2019-10" db="EMBL/GenBank/DDBJ databases">
        <title>Nocardia macrotermitis sp. nov. and Nocardia aurantia sp. nov., isolated from the gut of fungus growing-termite Macrotermes natalensis.</title>
        <authorList>
            <person name="Benndorf R."/>
            <person name="Schwitalla J."/>
            <person name="Martin K."/>
            <person name="De Beer W."/>
            <person name="Kaster A.-K."/>
            <person name="Vollmers J."/>
            <person name="Poulsen M."/>
            <person name="Beemelmanns C."/>
        </authorList>
    </citation>
    <scope>NUCLEOTIDE SEQUENCE [LARGE SCALE GENOMIC DNA]</scope>
    <source>
        <strain evidence="1 2">RB20</strain>
    </source>
</reference>
<gene>
    <name evidence="1" type="ORF">NRB20_61870</name>
</gene>
<name>A0A7K0DBA0_9NOCA</name>
<dbReference type="OrthoDB" id="3428165at2"/>
<evidence type="ECO:0000313" key="2">
    <source>
        <dbReference type="Proteomes" id="UP000438448"/>
    </source>
</evidence>
<organism evidence="1 2">
    <name type="scientific">Nocardia macrotermitis</name>
    <dbReference type="NCBI Taxonomy" id="2585198"/>
    <lineage>
        <taxon>Bacteria</taxon>
        <taxon>Bacillati</taxon>
        <taxon>Actinomycetota</taxon>
        <taxon>Actinomycetes</taxon>
        <taxon>Mycobacteriales</taxon>
        <taxon>Nocardiaceae</taxon>
        <taxon>Nocardia</taxon>
    </lineage>
</organism>
<dbReference type="Pfam" id="PF20704">
    <property type="entry name" value="KH_NucS_shadow"/>
    <property type="match status" value="1"/>
</dbReference>
<dbReference type="NCBIfam" id="NF040488">
    <property type="entry name" value="SCO5389_fam"/>
    <property type="match status" value="1"/>
</dbReference>
<accession>A0A7K0DBA0</accession>
<dbReference type="RefSeq" id="WP_153414871.1">
    <property type="nucleotide sequence ID" value="NZ_WEGK01000017.1"/>
</dbReference>
<dbReference type="AlphaFoldDB" id="A0A7K0DBA0"/>
<dbReference type="Proteomes" id="UP000438448">
    <property type="component" value="Unassembled WGS sequence"/>
</dbReference>
<sequence>MSLDVPTALLEQAERGEVSDEEFVECVRNSLPYAYEVVSRVAADLRSGTAEFADNRTPPPDETARGQLLRAMASDSIRGGLERHFGVKLAFQNCHRVAAFPIAAVGGDTYSTFISTRAQLLNQSPELRNC</sequence>
<keyword evidence="2" id="KW-1185">Reference proteome</keyword>